<dbReference type="InterPro" id="IPR013525">
    <property type="entry name" value="ABC2_TM"/>
</dbReference>
<organism evidence="7 8">
    <name type="scientific">Methanomethylophilus alvi</name>
    <dbReference type="NCBI Taxonomy" id="1291540"/>
    <lineage>
        <taxon>Archaea</taxon>
        <taxon>Methanobacteriati</taxon>
        <taxon>Thermoplasmatota</taxon>
        <taxon>Thermoplasmata</taxon>
        <taxon>Methanomassiliicoccales</taxon>
        <taxon>Methanomethylophilaceae</taxon>
        <taxon>Methanomethylophilus</taxon>
    </lineage>
</organism>
<dbReference type="GO" id="GO:0140359">
    <property type="term" value="F:ABC-type transporter activity"/>
    <property type="evidence" value="ECO:0007669"/>
    <property type="project" value="InterPro"/>
</dbReference>
<dbReference type="Gene3D" id="3.40.1710.10">
    <property type="entry name" value="abc type-2 transporter like domain"/>
    <property type="match status" value="1"/>
</dbReference>
<dbReference type="AlphaFoldDB" id="A0A3G3IFG1"/>
<evidence type="ECO:0000256" key="4">
    <source>
        <dbReference type="ARBA" id="ARBA00023136"/>
    </source>
</evidence>
<proteinExistence type="predicted"/>
<dbReference type="GeneID" id="41321088"/>
<evidence type="ECO:0000313" key="7">
    <source>
        <dbReference type="EMBL" id="AYQ54479.1"/>
    </source>
</evidence>
<accession>A0A3G3IFG1</accession>
<evidence type="ECO:0000256" key="2">
    <source>
        <dbReference type="ARBA" id="ARBA00022692"/>
    </source>
</evidence>
<name>A0A3G3IFG1_9ARCH</name>
<evidence type="ECO:0000313" key="8">
    <source>
        <dbReference type="Proteomes" id="UP000273278"/>
    </source>
</evidence>
<dbReference type="RefSeq" id="WP_015504191.1">
    <property type="nucleotide sequence ID" value="NZ_CP017686.1"/>
</dbReference>
<dbReference type="Proteomes" id="UP000273278">
    <property type="component" value="Chromosome"/>
</dbReference>
<comment type="subcellular location">
    <subcellularLocation>
        <location evidence="1">Membrane</location>
        <topology evidence="1">Multi-pass membrane protein</topology>
    </subcellularLocation>
</comment>
<reference evidence="7 8" key="1">
    <citation type="submission" date="2016-10" db="EMBL/GenBank/DDBJ databases">
        <title>Complete genome of the TMA-utilizing, human hosted archaeon Methanomethylophilus alvus Gen. nov, sp. nov., strain Mx-05, derived from a pure culture.</title>
        <authorList>
            <person name="Brugere J.-F."/>
            <person name="Ben Hania W."/>
            <person name="Chaudhary P.P."/>
            <person name="Gaci N."/>
            <person name="Borrel G."/>
            <person name="Cao Van Tuat L."/>
            <person name="Fardeau M.-L."/>
            <person name="Harris H.M.B."/>
            <person name="O'Toole P.W."/>
            <person name="Ollivier B."/>
        </authorList>
    </citation>
    <scope>NUCLEOTIDE SEQUENCE [LARGE SCALE GENOMIC DNA]</scope>
    <source>
        <strain evidence="7 8">Mx-05</strain>
    </source>
</reference>
<sequence length="470" mass="51176">MNHLVNITKKELRELLTPGAILSVVVIMVLFMCIGTAIGGEAEKSASAAKIGVVYNAGDGANVAETYGDLDDPSEIKLLVLDSYASLYGMDRDAASASIQYLEVGYSDEDGIISAIERYGLSYVITIPDSIVTNIGKIKTMAPDAEFTPIGTYFVYENEGLFGSASSSVGTSLVSEMNGRLSNILIGGEITTDTVYFIQPLIWGSENNHTYVNGTIYSDVTPYALSSSMTSQSMMIPLVVMIVILMVGSVVISSMGSEKENKTLETLLTMPIKRTTIISGKLLAAAIVGLVYGVAYMIGMMFYTTGLTVGSTSVNLSEYGLALDAVDWILLMLILFLAIFSALGICMILGAFTKNYKMAQQMTMPISFLAIIPMFVFMFMSWDSMPLIGQALLFLIPFSHPMMAMTNLMFGDMTLIFGGIAYLLIFDAVMILITVKIYNSDILITGLDQTKFMKTLNKMFKIKKEDHENN</sequence>
<gene>
    <name evidence="7" type="ORF">BKD89_01430</name>
</gene>
<keyword evidence="2 5" id="KW-0812">Transmembrane</keyword>
<evidence type="ECO:0000256" key="3">
    <source>
        <dbReference type="ARBA" id="ARBA00022989"/>
    </source>
</evidence>
<evidence type="ECO:0000256" key="1">
    <source>
        <dbReference type="ARBA" id="ARBA00004141"/>
    </source>
</evidence>
<feature type="transmembrane region" description="Helical" evidence="5">
    <location>
        <begin position="234"/>
        <end position="252"/>
    </location>
</feature>
<feature type="transmembrane region" description="Helical" evidence="5">
    <location>
        <begin position="364"/>
        <end position="382"/>
    </location>
</feature>
<evidence type="ECO:0000256" key="5">
    <source>
        <dbReference type="SAM" id="Phobius"/>
    </source>
</evidence>
<feature type="transmembrane region" description="Helical" evidence="5">
    <location>
        <begin position="415"/>
        <end position="438"/>
    </location>
</feature>
<dbReference type="PANTHER" id="PTHR43471">
    <property type="entry name" value="ABC TRANSPORTER PERMEASE"/>
    <property type="match status" value="1"/>
</dbReference>
<feature type="transmembrane region" description="Helical" evidence="5">
    <location>
        <begin position="328"/>
        <end position="352"/>
    </location>
</feature>
<feature type="transmembrane region" description="Helical" evidence="5">
    <location>
        <begin position="282"/>
        <end position="303"/>
    </location>
</feature>
<evidence type="ECO:0000259" key="6">
    <source>
        <dbReference type="Pfam" id="PF12698"/>
    </source>
</evidence>
<dbReference type="GO" id="GO:0016020">
    <property type="term" value="C:membrane"/>
    <property type="evidence" value="ECO:0007669"/>
    <property type="project" value="UniProtKB-SubCell"/>
</dbReference>
<feature type="domain" description="ABC-2 type transporter transmembrane" evidence="6">
    <location>
        <begin position="22"/>
        <end position="435"/>
    </location>
</feature>
<keyword evidence="4 5" id="KW-0472">Membrane</keyword>
<dbReference type="Pfam" id="PF12698">
    <property type="entry name" value="ABC2_membrane_3"/>
    <property type="match status" value="1"/>
</dbReference>
<keyword evidence="3 5" id="KW-1133">Transmembrane helix</keyword>
<dbReference type="EMBL" id="CP017686">
    <property type="protein sequence ID" value="AYQ54479.1"/>
    <property type="molecule type" value="Genomic_DNA"/>
</dbReference>
<dbReference type="PANTHER" id="PTHR43471:SF3">
    <property type="entry name" value="ABC TRANSPORTER PERMEASE PROTEIN NATB"/>
    <property type="match status" value="1"/>
</dbReference>
<protein>
    <recommendedName>
        <fullName evidence="6">ABC-2 type transporter transmembrane domain-containing protein</fullName>
    </recommendedName>
</protein>
<feature type="transmembrane region" description="Helical" evidence="5">
    <location>
        <begin position="20"/>
        <end position="40"/>
    </location>
</feature>